<feature type="domain" description="Glutamate/phenylalanine/leucine/valine/L-tryptophan dehydrogenase C-terminal" evidence="3">
    <location>
        <begin position="204"/>
        <end position="431"/>
    </location>
</feature>
<dbReference type="InterPro" id="IPR036291">
    <property type="entry name" value="NAD(P)-bd_dom_sf"/>
</dbReference>
<evidence type="ECO:0000256" key="2">
    <source>
        <dbReference type="ARBA" id="ARBA00023002"/>
    </source>
</evidence>
<accession>A0ABQ3ICF0</accession>
<dbReference type="InterPro" id="IPR006096">
    <property type="entry name" value="Glu/Leu/Phe/Val/Trp_DH_C"/>
</dbReference>
<sequence length="431" mass="48026">MKTGGSSINEDFHLSGDDVEKKPMEDLLKRFEEKRPEIVFEWQDPETEAEGWVVINSLRGGAAGGGTRMRKGLNKREVESLAKTMEVKFTVSGPPIGGAKSGINFDPNDPRKEGVLRRWFSAVSPLLKFYYGTGGDLNVDEVHEVIAMTEEAGIWHPQEGVFNGHFKPNEASKINRIGQLRNGVVKVIENPFFSPDVTRKYKIADMITGYGVAEAVHHYYNIWGGDYKQKRAVIQGWGNVGAAAGFYLAQMGVSVVGIIDREGGVLKQEGFSFEEIRELFLNRKGNQLVAKDMIPYQQINEQIWDLDFEIFVPAAASRLITREQVNRMINTKLEVVSCGANVPFNDPEIFFGETGLYADNNLSVIPDFIANCGMARVFAYLMERGVALTDEAIFSDTSQVIEKALQNVYGISDKKTGISKRALEHSLKQLV</sequence>
<dbReference type="Gene3D" id="3.40.50.10860">
    <property type="entry name" value="Leucine Dehydrogenase, chain A, domain 1"/>
    <property type="match status" value="1"/>
</dbReference>
<name>A0ABQ3ICF0_9BACT</name>
<evidence type="ECO:0000256" key="1">
    <source>
        <dbReference type="ARBA" id="ARBA00006382"/>
    </source>
</evidence>
<reference evidence="5" key="1">
    <citation type="journal article" date="2019" name="Int. J. Syst. Evol. Microbiol.">
        <title>The Global Catalogue of Microorganisms (GCM) 10K type strain sequencing project: providing services to taxonomists for standard genome sequencing and annotation.</title>
        <authorList>
            <consortium name="The Broad Institute Genomics Platform"/>
            <consortium name="The Broad Institute Genome Sequencing Center for Infectious Disease"/>
            <person name="Wu L."/>
            <person name="Ma J."/>
        </authorList>
    </citation>
    <scope>NUCLEOTIDE SEQUENCE [LARGE SCALE GENOMIC DNA]</scope>
    <source>
        <strain evidence="5">CGMCC 1.15111</strain>
    </source>
</reference>
<dbReference type="SUPFAM" id="SSF51735">
    <property type="entry name" value="NAD(P)-binding Rossmann-fold domains"/>
    <property type="match status" value="1"/>
</dbReference>
<comment type="similarity">
    <text evidence="1">Belongs to the Glu/Leu/Phe/Val dehydrogenases family.</text>
</comment>
<dbReference type="InterPro" id="IPR006097">
    <property type="entry name" value="Glu/Leu/Phe/Val/Trp_DH_dimer"/>
</dbReference>
<keyword evidence="2" id="KW-0560">Oxidoreductase</keyword>
<keyword evidence="5" id="KW-1185">Reference proteome</keyword>
<evidence type="ECO:0000313" key="4">
    <source>
        <dbReference type="EMBL" id="GHE75623.1"/>
    </source>
</evidence>
<protein>
    <submittedName>
        <fullName evidence="4">Amino acid dehydrogenase</fullName>
    </submittedName>
</protein>
<organism evidence="4 5">
    <name type="scientific">Roseivirga thermotolerans</name>
    <dbReference type="NCBI Taxonomy" id="1758176"/>
    <lineage>
        <taxon>Bacteria</taxon>
        <taxon>Pseudomonadati</taxon>
        <taxon>Bacteroidota</taxon>
        <taxon>Cytophagia</taxon>
        <taxon>Cytophagales</taxon>
        <taxon>Roseivirgaceae</taxon>
        <taxon>Roseivirga</taxon>
    </lineage>
</organism>
<dbReference type="SMART" id="SM00839">
    <property type="entry name" value="ELFV_dehydrog"/>
    <property type="match status" value="1"/>
</dbReference>
<dbReference type="EMBL" id="BNAG01000006">
    <property type="protein sequence ID" value="GHE75623.1"/>
    <property type="molecule type" value="Genomic_DNA"/>
</dbReference>
<dbReference type="InterPro" id="IPR046346">
    <property type="entry name" value="Aminoacid_DH-like_N_sf"/>
</dbReference>
<gene>
    <name evidence="4" type="ORF">GCM10011340_35650</name>
</gene>
<dbReference type="Pfam" id="PF00208">
    <property type="entry name" value="ELFV_dehydrog"/>
    <property type="match status" value="1"/>
</dbReference>
<comment type="caution">
    <text evidence="4">The sequence shown here is derived from an EMBL/GenBank/DDBJ whole genome shotgun (WGS) entry which is preliminary data.</text>
</comment>
<dbReference type="Proteomes" id="UP000658258">
    <property type="component" value="Unassembled WGS sequence"/>
</dbReference>
<dbReference type="Pfam" id="PF02812">
    <property type="entry name" value="ELFV_dehydrog_N"/>
    <property type="match status" value="1"/>
</dbReference>
<dbReference type="PANTHER" id="PTHR11606:SF13">
    <property type="entry name" value="GLUTAMATE DEHYDROGENASE 1, MITOCHONDRIAL"/>
    <property type="match status" value="1"/>
</dbReference>
<evidence type="ECO:0000313" key="5">
    <source>
        <dbReference type="Proteomes" id="UP000658258"/>
    </source>
</evidence>
<proteinExistence type="inferred from homology"/>
<dbReference type="PANTHER" id="PTHR11606">
    <property type="entry name" value="GLUTAMATE DEHYDROGENASE"/>
    <property type="match status" value="1"/>
</dbReference>
<dbReference type="SUPFAM" id="SSF53223">
    <property type="entry name" value="Aminoacid dehydrogenase-like, N-terminal domain"/>
    <property type="match status" value="1"/>
</dbReference>
<dbReference type="Gene3D" id="3.40.50.720">
    <property type="entry name" value="NAD(P)-binding Rossmann-like Domain"/>
    <property type="match status" value="1"/>
</dbReference>
<evidence type="ECO:0000259" key="3">
    <source>
        <dbReference type="SMART" id="SM00839"/>
    </source>
</evidence>